<dbReference type="PANTHER" id="PTHR33677">
    <property type="entry name" value="TRANSCRIPTIONAL REPRESSOR FRMR-RELATED"/>
    <property type="match status" value="1"/>
</dbReference>
<dbReference type="PANTHER" id="PTHR33677:SF3">
    <property type="entry name" value="COPPER-SENSING TRANSCRIPTIONAL REPRESSOR RICR"/>
    <property type="match status" value="1"/>
</dbReference>
<name>A0A0G0X7A4_9BACT</name>
<dbReference type="GO" id="GO:0045892">
    <property type="term" value="P:negative regulation of DNA-templated transcription"/>
    <property type="evidence" value="ECO:0007669"/>
    <property type="project" value="UniProtKB-ARBA"/>
</dbReference>
<dbReference type="CDD" id="cd10151">
    <property type="entry name" value="TthCsoR-like_DUF156"/>
    <property type="match status" value="1"/>
</dbReference>
<protein>
    <recommendedName>
        <fullName evidence="3">Copper-sensing transcriptional repressor CsoR</fullName>
    </recommendedName>
</protein>
<accession>A0A0G0X7A4</accession>
<reference evidence="1 2" key="1">
    <citation type="journal article" date="2015" name="Nature">
        <title>rRNA introns, odd ribosomes, and small enigmatic genomes across a large radiation of phyla.</title>
        <authorList>
            <person name="Brown C.T."/>
            <person name="Hug L.A."/>
            <person name="Thomas B.C."/>
            <person name="Sharon I."/>
            <person name="Castelle C.J."/>
            <person name="Singh A."/>
            <person name="Wilkins M.J."/>
            <person name="Williams K.H."/>
            <person name="Banfield J.F."/>
        </authorList>
    </citation>
    <scope>NUCLEOTIDE SEQUENCE [LARGE SCALE GENOMIC DNA]</scope>
</reference>
<gene>
    <name evidence="1" type="ORF">UU29_C0004G0018</name>
</gene>
<proteinExistence type="predicted"/>
<dbReference type="AlphaFoldDB" id="A0A0G0X7A4"/>
<dbReference type="InterPro" id="IPR003735">
    <property type="entry name" value="Metal_Tscrpt_repr"/>
</dbReference>
<dbReference type="Gene3D" id="1.20.58.1000">
    <property type="entry name" value="Metal-sensitive repressor, helix protomer"/>
    <property type="match status" value="1"/>
</dbReference>
<dbReference type="InterPro" id="IPR038390">
    <property type="entry name" value="Metal_Tscrpt_repr_sf"/>
</dbReference>
<evidence type="ECO:0000313" key="1">
    <source>
        <dbReference type="EMBL" id="KKR83517.1"/>
    </source>
</evidence>
<dbReference type="EMBL" id="LCAB01000004">
    <property type="protein sequence ID" value="KKR83517.1"/>
    <property type="molecule type" value="Genomic_DNA"/>
</dbReference>
<sequence>MFRPKDTQERILHRLKIAQGHLRKVIKMVEEGEYCIDVITQSKAVQSALKEVDSLTLENHLKTCVVDHIKAGKVDHSIEEIMKVLKNGN</sequence>
<evidence type="ECO:0000313" key="2">
    <source>
        <dbReference type="Proteomes" id="UP000034601"/>
    </source>
</evidence>
<dbReference type="Pfam" id="PF02583">
    <property type="entry name" value="Trns_repr_metal"/>
    <property type="match status" value="1"/>
</dbReference>
<dbReference type="GO" id="GO:0046872">
    <property type="term" value="F:metal ion binding"/>
    <property type="evidence" value="ECO:0007669"/>
    <property type="project" value="InterPro"/>
</dbReference>
<comment type="caution">
    <text evidence="1">The sequence shown here is derived from an EMBL/GenBank/DDBJ whole genome shotgun (WGS) entry which is preliminary data.</text>
</comment>
<dbReference type="Proteomes" id="UP000034601">
    <property type="component" value="Unassembled WGS sequence"/>
</dbReference>
<dbReference type="GO" id="GO:0003677">
    <property type="term" value="F:DNA binding"/>
    <property type="evidence" value="ECO:0007669"/>
    <property type="project" value="InterPro"/>
</dbReference>
<evidence type="ECO:0008006" key="3">
    <source>
        <dbReference type="Google" id="ProtNLM"/>
    </source>
</evidence>
<organism evidence="1 2">
    <name type="scientific">Candidatus Daviesbacteria bacterium GW2011_GWA2_40_9</name>
    <dbReference type="NCBI Taxonomy" id="1618424"/>
    <lineage>
        <taxon>Bacteria</taxon>
        <taxon>Candidatus Daviesiibacteriota</taxon>
    </lineage>
</organism>